<feature type="compositionally biased region" description="Polar residues" evidence="1">
    <location>
        <begin position="207"/>
        <end position="218"/>
    </location>
</feature>
<dbReference type="InParanoid" id="A0A6P5LG63"/>
<organism evidence="2 3">
    <name type="scientific">Phascolarctos cinereus</name>
    <name type="common">Koala</name>
    <dbReference type="NCBI Taxonomy" id="38626"/>
    <lineage>
        <taxon>Eukaryota</taxon>
        <taxon>Metazoa</taxon>
        <taxon>Chordata</taxon>
        <taxon>Craniata</taxon>
        <taxon>Vertebrata</taxon>
        <taxon>Euteleostomi</taxon>
        <taxon>Mammalia</taxon>
        <taxon>Metatheria</taxon>
        <taxon>Diprotodontia</taxon>
        <taxon>Phascolarctidae</taxon>
        <taxon>Phascolarctos</taxon>
    </lineage>
</organism>
<accession>A0A6P5LG63</accession>
<name>A0A6P5LG63_PHACI</name>
<feature type="region of interest" description="Disordered" evidence="1">
    <location>
        <begin position="190"/>
        <end position="227"/>
    </location>
</feature>
<evidence type="ECO:0000256" key="1">
    <source>
        <dbReference type="SAM" id="MobiDB-lite"/>
    </source>
</evidence>
<dbReference type="GeneID" id="110217586"/>
<feature type="region of interest" description="Disordered" evidence="1">
    <location>
        <begin position="248"/>
        <end position="298"/>
    </location>
</feature>
<proteinExistence type="predicted"/>
<sequence>MERQDEQFLILVLSCVLFHSTGIDDALVRKAVGYVLTEGSTCPQAAYISPGRCSQHSHRSQYKKTRREQYSLLFLQSSISHFLASTKQYFPPDTKSLPVANCLPTLPLALLTLPQCLSLLSPLEHPSVMLRDFFFHWSSQEPLSVSQGASIIHKDEAVGSDRQTPTAAQNLGGLDWQLCFVFKDEELKARGGQVTGPGSSPVMGSSAPGNPQKTPSKTSQDRSHFCLGEPRASGARCAVCASISHSVRGGMGWPGRSSKPGGAQTTSLPGSPKASTGQRRGQDLEGRGRRGGPLNEARSRPSLVWPLLGDRLRGPIRSVPVRGRGFMRKWGVRSGRESGEGLLVGRNAGWEAERE</sequence>
<gene>
    <name evidence="3" type="primary">LOC110217586</name>
</gene>
<dbReference type="AlphaFoldDB" id="A0A6P5LG63"/>
<keyword evidence="2" id="KW-1185">Reference proteome</keyword>
<protein>
    <submittedName>
        <fullName evidence="3">Uncharacterized protein LOC110217586</fullName>
    </submittedName>
</protein>
<dbReference type="KEGG" id="pcw:110217586"/>
<evidence type="ECO:0000313" key="2">
    <source>
        <dbReference type="Proteomes" id="UP000515140"/>
    </source>
</evidence>
<evidence type="ECO:0000313" key="3">
    <source>
        <dbReference type="RefSeq" id="XP_020855689.1"/>
    </source>
</evidence>
<reference evidence="3" key="1">
    <citation type="submission" date="2025-08" db="UniProtKB">
        <authorList>
            <consortium name="RefSeq"/>
        </authorList>
    </citation>
    <scope>IDENTIFICATION</scope>
    <source>
        <tissue evidence="3">Spleen</tissue>
    </source>
</reference>
<dbReference type="RefSeq" id="XP_020855689.1">
    <property type="nucleotide sequence ID" value="XM_021000030.1"/>
</dbReference>
<feature type="compositionally biased region" description="Polar residues" evidence="1">
    <location>
        <begin position="263"/>
        <end position="279"/>
    </location>
</feature>
<dbReference type="Proteomes" id="UP000515140">
    <property type="component" value="Unplaced"/>
</dbReference>